<accession>A0A855X2L8</accession>
<dbReference type="Gene3D" id="2.30.130.10">
    <property type="entry name" value="PUA domain"/>
    <property type="match status" value="1"/>
</dbReference>
<dbReference type="GO" id="GO:0032259">
    <property type="term" value="P:methylation"/>
    <property type="evidence" value="ECO:0007669"/>
    <property type="project" value="UniProtKB-KW"/>
</dbReference>
<reference evidence="9 10" key="1">
    <citation type="journal article" date="2018" name="ISME J.">
        <title>A methanotrophic archaeon couples anaerobic oxidation of methane to Fe(III) reduction.</title>
        <authorList>
            <person name="Cai C."/>
            <person name="Leu A.O."/>
            <person name="Xie G.J."/>
            <person name="Guo J."/>
            <person name="Feng Y."/>
            <person name="Zhao J.X."/>
            <person name="Tyson G.W."/>
            <person name="Yuan Z."/>
            <person name="Hu S."/>
        </authorList>
    </citation>
    <scope>NUCLEOTIDE SEQUENCE [LARGE SCALE GENOMIC DNA]</scope>
    <source>
        <strain evidence="9">FeB_12</strain>
    </source>
</reference>
<evidence type="ECO:0000256" key="4">
    <source>
        <dbReference type="ARBA" id="ARBA00022679"/>
    </source>
</evidence>
<dbReference type="CDD" id="cd11572">
    <property type="entry name" value="RlmI_M_like"/>
    <property type="match status" value="1"/>
</dbReference>
<keyword evidence="2" id="KW-0963">Cytoplasm</keyword>
<dbReference type="InterPro" id="IPR041532">
    <property type="entry name" value="RlmI-like_PUA"/>
</dbReference>
<dbReference type="InterPro" id="IPR019614">
    <property type="entry name" value="SAM-dep_methyl-trfase"/>
</dbReference>
<evidence type="ECO:0000256" key="6">
    <source>
        <dbReference type="ARBA" id="ARBA00038091"/>
    </source>
</evidence>
<evidence type="ECO:0000256" key="3">
    <source>
        <dbReference type="ARBA" id="ARBA00022603"/>
    </source>
</evidence>
<dbReference type="InterPro" id="IPR036974">
    <property type="entry name" value="PUA_sf"/>
</dbReference>
<name>A0A855X2L8_9BACT</name>
<dbReference type="PANTHER" id="PTHR42873:SF1">
    <property type="entry name" value="S-ADENOSYLMETHIONINE-DEPENDENT METHYLTRANSFERASE DOMAIN-CONTAINING PROTEIN"/>
    <property type="match status" value="1"/>
</dbReference>
<dbReference type="SUPFAM" id="SSF88697">
    <property type="entry name" value="PUA domain-like"/>
    <property type="match status" value="1"/>
</dbReference>
<keyword evidence="4 9" id="KW-0808">Transferase</keyword>
<evidence type="ECO:0000259" key="7">
    <source>
        <dbReference type="Pfam" id="PF10672"/>
    </source>
</evidence>
<dbReference type="GO" id="GO:0005737">
    <property type="term" value="C:cytoplasm"/>
    <property type="evidence" value="ECO:0007669"/>
    <property type="project" value="UniProtKB-SubCell"/>
</dbReference>
<evidence type="ECO:0000256" key="1">
    <source>
        <dbReference type="ARBA" id="ARBA00004496"/>
    </source>
</evidence>
<evidence type="ECO:0000256" key="2">
    <source>
        <dbReference type="ARBA" id="ARBA00022490"/>
    </source>
</evidence>
<feature type="domain" description="S-adenosylmethionine-dependent methyltransferase" evidence="7">
    <location>
        <begin position="185"/>
        <end position="346"/>
    </location>
</feature>
<dbReference type="Proteomes" id="UP000250918">
    <property type="component" value="Unassembled WGS sequence"/>
</dbReference>
<sequence>MYPVLTLKPDKVASVAFHHPWVFSGALGKHEPIEHGSLVHVADPKGKILGTGTYSNRGSIAIRVFDFEKTELSDDWFVRRFQQAQQRRELMGYGDGTDTTAYRLVFGESDGIPGLIVDRYESVLVMQLSTAGIEKLRPVITEALIQAFQPVCLIDRSDMTARQEEGLPGRTEIVHGSDPGAVEFTEYGNWFLAEPLTGQKTGFFLDQKDLRREIQRLAADRSVLNLFSYTGSNGVAALKGGAKSVHHVDSSEPALALCKQQFDLNRLDSSKMTTECADVFQWLDAHQNDRYDMVIMDPPALIKSQKDMESGRKAYHFLNRAALRIMNDGGILVSSSCSAFFTEPDFSFTLRRASVQAETTLHPLRTVYQSADHPVPVYFPEAAYLKSFICQVRR</sequence>
<keyword evidence="5" id="KW-0949">S-adenosyl-L-methionine</keyword>
<feature type="domain" description="RlmI-like PUA" evidence="8">
    <location>
        <begin position="5"/>
        <end position="67"/>
    </location>
</feature>
<gene>
    <name evidence="9" type="ORF">C3F09_08530</name>
</gene>
<comment type="caution">
    <text evidence="9">The sequence shown here is derived from an EMBL/GenBank/DDBJ whole genome shotgun (WGS) entry which is preliminary data.</text>
</comment>
<dbReference type="InterPro" id="IPR029063">
    <property type="entry name" value="SAM-dependent_MTases_sf"/>
</dbReference>
<dbReference type="CDD" id="cd21153">
    <property type="entry name" value="PUA_RlmI"/>
    <property type="match status" value="1"/>
</dbReference>
<dbReference type="AlphaFoldDB" id="A0A855X2L8"/>
<dbReference type="InterPro" id="IPR015947">
    <property type="entry name" value="PUA-like_sf"/>
</dbReference>
<dbReference type="CDD" id="cd02440">
    <property type="entry name" value="AdoMet_MTases"/>
    <property type="match status" value="1"/>
</dbReference>
<dbReference type="Gene3D" id="3.30.750.80">
    <property type="entry name" value="RNA methyltransferase domain (HRMD) like"/>
    <property type="match status" value="1"/>
</dbReference>
<dbReference type="Pfam" id="PF10672">
    <property type="entry name" value="Methyltrans_SAM"/>
    <property type="match status" value="1"/>
</dbReference>
<evidence type="ECO:0000259" key="8">
    <source>
        <dbReference type="Pfam" id="PF17785"/>
    </source>
</evidence>
<comment type="similarity">
    <text evidence="6">Belongs to the methyltransferase superfamily. RlmI family.</text>
</comment>
<evidence type="ECO:0000313" key="9">
    <source>
        <dbReference type="EMBL" id="PWB70893.1"/>
    </source>
</evidence>
<proteinExistence type="inferred from homology"/>
<dbReference type="Pfam" id="PF17785">
    <property type="entry name" value="PUA_3"/>
    <property type="match status" value="1"/>
</dbReference>
<dbReference type="GO" id="GO:0008168">
    <property type="term" value="F:methyltransferase activity"/>
    <property type="evidence" value="ECO:0007669"/>
    <property type="project" value="UniProtKB-KW"/>
</dbReference>
<organism evidence="9 10">
    <name type="scientific">candidate division GN15 bacterium</name>
    <dbReference type="NCBI Taxonomy" id="2072418"/>
    <lineage>
        <taxon>Bacteria</taxon>
        <taxon>candidate division GN15</taxon>
    </lineage>
</organism>
<dbReference type="PANTHER" id="PTHR42873">
    <property type="entry name" value="RIBOSOMAL RNA LARGE SUBUNIT METHYLTRANSFERASE"/>
    <property type="match status" value="1"/>
</dbReference>
<comment type="subcellular location">
    <subcellularLocation>
        <location evidence="1">Cytoplasm</location>
    </subcellularLocation>
</comment>
<evidence type="ECO:0000256" key="5">
    <source>
        <dbReference type="ARBA" id="ARBA00022691"/>
    </source>
</evidence>
<protein>
    <submittedName>
        <fullName evidence="9">23S rRNA (Cytosine(1962)-C(5))-methyltransferase RlmI</fullName>
    </submittedName>
</protein>
<dbReference type="EMBL" id="PQAP01000132">
    <property type="protein sequence ID" value="PWB70893.1"/>
    <property type="molecule type" value="Genomic_DNA"/>
</dbReference>
<dbReference type="SUPFAM" id="SSF53335">
    <property type="entry name" value="S-adenosyl-L-methionine-dependent methyltransferases"/>
    <property type="match status" value="1"/>
</dbReference>
<keyword evidence="3 9" id="KW-0489">Methyltransferase</keyword>
<evidence type="ECO:0000313" key="10">
    <source>
        <dbReference type="Proteomes" id="UP000250918"/>
    </source>
</evidence>
<dbReference type="GO" id="GO:0003723">
    <property type="term" value="F:RNA binding"/>
    <property type="evidence" value="ECO:0007669"/>
    <property type="project" value="InterPro"/>
</dbReference>
<dbReference type="Gene3D" id="3.40.50.150">
    <property type="entry name" value="Vaccinia Virus protein VP39"/>
    <property type="match status" value="1"/>
</dbReference>